<dbReference type="WBParaSite" id="snap_masked-unitig_41956-processed-gene-0.0-mRNA-1">
    <property type="protein sequence ID" value="snap_masked-unitig_41956-processed-gene-0.0-mRNA-1"/>
    <property type="gene ID" value="snap_masked-unitig_41956-processed-gene-0.0"/>
</dbReference>
<reference evidence="2" key="1">
    <citation type="submission" date="2016-11" db="UniProtKB">
        <authorList>
            <consortium name="WormBaseParasite"/>
        </authorList>
    </citation>
    <scope>IDENTIFICATION</scope>
</reference>
<dbReference type="PANTHER" id="PTHR22896:SF0">
    <property type="entry name" value="CYCLIN N-TERMINAL DOMAIN-CONTAINING PROTEIN"/>
    <property type="match status" value="1"/>
</dbReference>
<dbReference type="Proteomes" id="UP000095280">
    <property type="component" value="Unplaced"/>
</dbReference>
<evidence type="ECO:0000313" key="1">
    <source>
        <dbReference type="Proteomes" id="UP000095280"/>
    </source>
</evidence>
<protein>
    <submittedName>
        <fullName evidence="2">Secreted protein</fullName>
    </submittedName>
</protein>
<proteinExistence type="predicted"/>
<sequence length="101" mass="10956">AGLDTWAVAQAYVFFEKLALKGFVNKLNRRHSCAAVSGCSLPSSTTSKGPTSLCCCRSFESAFRLSRREILSQEMAALLGLEFSLQCRITRCCHTSSALSA</sequence>
<keyword evidence="1" id="KW-1185">Reference proteome</keyword>
<dbReference type="PANTHER" id="PTHR22896">
    <property type="entry name" value="CDK5 AND ABL1 ENZYME SUBSTRATE 1"/>
    <property type="match status" value="1"/>
</dbReference>
<name>A0A1I8JRB9_9PLAT</name>
<dbReference type="GO" id="GO:0051726">
    <property type="term" value="P:regulation of cell cycle"/>
    <property type="evidence" value="ECO:0007669"/>
    <property type="project" value="InterPro"/>
</dbReference>
<dbReference type="AlphaFoldDB" id="A0A1I8JRB9"/>
<dbReference type="InterPro" id="IPR012388">
    <property type="entry name" value="CABLES1/2"/>
</dbReference>
<organism evidence="1 2">
    <name type="scientific">Macrostomum lignano</name>
    <dbReference type="NCBI Taxonomy" id="282301"/>
    <lineage>
        <taxon>Eukaryota</taxon>
        <taxon>Metazoa</taxon>
        <taxon>Spiralia</taxon>
        <taxon>Lophotrochozoa</taxon>
        <taxon>Platyhelminthes</taxon>
        <taxon>Rhabditophora</taxon>
        <taxon>Macrostomorpha</taxon>
        <taxon>Macrostomida</taxon>
        <taxon>Macrostomidae</taxon>
        <taxon>Macrostomum</taxon>
    </lineage>
</organism>
<evidence type="ECO:0000313" key="2">
    <source>
        <dbReference type="WBParaSite" id="snap_masked-unitig_41956-processed-gene-0.0-mRNA-1"/>
    </source>
</evidence>
<accession>A0A1I8JRB9</accession>